<keyword evidence="1" id="KW-0472">Membrane</keyword>
<evidence type="ECO:0000313" key="3">
    <source>
        <dbReference type="Proteomes" id="UP001499851"/>
    </source>
</evidence>
<reference evidence="3" key="1">
    <citation type="journal article" date="2019" name="Int. J. Syst. Evol. Microbiol.">
        <title>The Global Catalogue of Microorganisms (GCM) 10K type strain sequencing project: providing services to taxonomists for standard genome sequencing and annotation.</title>
        <authorList>
            <consortium name="The Broad Institute Genomics Platform"/>
            <consortium name="The Broad Institute Genome Sequencing Center for Infectious Disease"/>
            <person name="Wu L."/>
            <person name="Ma J."/>
        </authorList>
    </citation>
    <scope>NUCLEOTIDE SEQUENCE [LARGE SCALE GENOMIC DNA]</scope>
    <source>
        <strain evidence="3">JCM 16001</strain>
    </source>
</reference>
<protein>
    <submittedName>
        <fullName evidence="2">Uncharacterized protein</fullName>
    </submittedName>
</protein>
<feature type="transmembrane region" description="Helical" evidence="1">
    <location>
        <begin position="161"/>
        <end position="181"/>
    </location>
</feature>
<keyword evidence="3" id="KW-1185">Reference proteome</keyword>
<evidence type="ECO:0000313" key="2">
    <source>
        <dbReference type="EMBL" id="GAA1687138.1"/>
    </source>
</evidence>
<dbReference type="EMBL" id="BAAAQF010000017">
    <property type="protein sequence ID" value="GAA1687138.1"/>
    <property type="molecule type" value="Genomic_DNA"/>
</dbReference>
<feature type="transmembrane region" description="Helical" evidence="1">
    <location>
        <begin position="39"/>
        <end position="57"/>
    </location>
</feature>
<organism evidence="2 3">
    <name type="scientific">Glycomyces endophyticus</name>
    <dbReference type="NCBI Taxonomy" id="480996"/>
    <lineage>
        <taxon>Bacteria</taxon>
        <taxon>Bacillati</taxon>
        <taxon>Actinomycetota</taxon>
        <taxon>Actinomycetes</taxon>
        <taxon>Glycomycetales</taxon>
        <taxon>Glycomycetaceae</taxon>
        <taxon>Glycomyces</taxon>
    </lineage>
</organism>
<accession>A0ABP4TF46</accession>
<feature type="transmembrane region" description="Helical" evidence="1">
    <location>
        <begin position="120"/>
        <end position="140"/>
    </location>
</feature>
<sequence>MSDVQRGLVEALRDGARERAKAGRAASVSWSRRVAPAPVLLRLLVALALFTAAELAVPPEWASAGLYVVVAALLALGAALFPAGAAPLVAIAFTLAAWLLGDALSGGGEGASSTGALPTLWTATALACLLYAAHSAAAVSQRFRTTTAMDGEIILTWAKHLGIVLASTVGTALTLALFTAYFTGLTAGLAVGAGIVAAVTVIYVLARSLHKTR</sequence>
<dbReference type="Proteomes" id="UP001499851">
    <property type="component" value="Unassembled WGS sequence"/>
</dbReference>
<comment type="caution">
    <text evidence="2">The sequence shown here is derived from an EMBL/GenBank/DDBJ whole genome shotgun (WGS) entry which is preliminary data.</text>
</comment>
<evidence type="ECO:0000256" key="1">
    <source>
        <dbReference type="SAM" id="Phobius"/>
    </source>
</evidence>
<name>A0ABP4TF46_9ACTN</name>
<proteinExistence type="predicted"/>
<dbReference type="RefSeq" id="WP_344489657.1">
    <property type="nucleotide sequence ID" value="NZ_BAAAQF010000017.1"/>
</dbReference>
<feature type="transmembrane region" description="Helical" evidence="1">
    <location>
        <begin position="187"/>
        <end position="206"/>
    </location>
</feature>
<gene>
    <name evidence="2" type="ORF">GCM10009830_38350</name>
</gene>
<keyword evidence="1" id="KW-1133">Transmembrane helix</keyword>
<keyword evidence="1" id="KW-0812">Transmembrane</keyword>
<feature type="transmembrane region" description="Helical" evidence="1">
    <location>
        <begin position="69"/>
        <end position="100"/>
    </location>
</feature>